<reference evidence="1 2" key="1">
    <citation type="submission" date="2016-01" db="EMBL/GenBank/DDBJ databases">
        <title>The new phylogeny of the genus Mycobacterium.</title>
        <authorList>
            <person name="Tarcisio F."/>
            <person name="Conor M."/>
            <person name="Antonella G."/>
            <person name="Elisabetta G."/>
            <person name="Giulia F.S."/>
            <person name="Sara T."/>
            <person name="Anna F."/>
            <person name="Clotilde B."/>
            <person name="Roberto B."/>
            <person name="Veronica D.S."/>
            <person name="Fabio R."/>
            <person name="Monica P."/>
            <person name="Olivier J."/>
            <person name="Enrico T."/>
            <person name="Nicola S."/>
        </authorList>
    </citation>
    <scope>NUCLEOTIDE SEQUENCE [LARGE SCALE GENOMIC DNA]</scope>
    <source>
        <strain evidence="1 2">DSM 43505</strain>
    </source>
</reference>
<organism evidence="1 2">
    <name type="scientific">Mycobacterium gastri</name>
    <dbReference type="NCBI Taxonomy" id="1777"/>
    <lineage>
        <taxon>Bacteria</taxon>
        <taxon>Bacillati</taxon>
        <taxon>Actinomycetota</taxon>
        <taxon>Actinomycetes</taxon>
        <taxon>Mycobacteriales</taxon>
        <taxon>Mycobacteriaceae</taxon>
        <taxon>Mycobacterium</taxon>
    </lineage>
</organism>
<dbReference type="SUPFAM" id="SSF160104">
    <property type="entry name" value="Acetoacetate decarboxylase-like"/>
    <property type="match status" value="1"/>
</dbReference>
<comment type="caution">
    <text evidence="1">The sequence shown here is derived from an EMBL/GenBank/DDBJ whole genome shotgun (WGS) entry which is preliminary data.</text>
</comment>
<sequence>MHTVNETSELASDAFFAVPRTTVSTSAGDVELPILYYDNSHVIAVFAADPAGVAAKLEGTGLVPALHVGNRPVVLCAMYEYRLTSIGPYNEVGIGIAVYPEGHRSGPLPTRWLELLRPPDRRDQGAYVIDLPVTTEAARAAGSEIWGYPKFVAPIQFSLGGGRFSCGVEDPDDGSTIMEFSGRAIPTIPIPPSPLVLYSHNHGAMIRTHVDLRNGMRAHLPGGIKMKVGGSHHRMANNLRDIGLDGAVPLAVASTNRFQSRLNNGIAL</sequence>
<keyword evidence="2" id="KW-1185">Reference proteome</keyword>
<evidence type="ECO:0000313" key="2">
    <source>
        <dbReference type="Proteomes" id="UP000193738"/>
    </source>
</evidence>
<evidence type="ECO:0000313" key="1">
    <source>
        <dbReference type="EMBL" id="ORV79868.1"/>
    </source>
</evidence>
<dbReference type="Gene3D" id="2.40.400.10">
    <property type="entry name" value="Acetoacetate decarboxylase-like"/>
    <property type="match status" value="1"/>
</dbReference>
<protein>
    <recommendedName>
        <fullName evidence="3">Acetoacetate decarboxylase</fullName>
    </recommendedName>
</protein>
<dbReference type="STRING" id="1777.AWC07_22120"/>
<dbReference type="GO" id="GO:0016829">
    <property type="term" value="F:lyase activity"/>
    <property type="evidence" value="ECO:0007669"/>
    <property type="project" value="InterPro"/>
</dbReference>
<dbReference type="AlphaFoldDB" id="A0A1X1W1D5"/>
<accession>A0A1X1W1D5</accession>
<dbReference type="InterPro" id="IPR010451">
    <property type="entry name" value="Acetoacetate_decarboxylase"/>
</dbReference>
<gene>
    <name evidence="1" type="ORF">AWC07_22120</name>
</gene>
<dbReference type="EMBL" id="LQOX01000009">
    <property type="protein sequence ID" value="ORV79868.1"/>
    <property type="molecule type" value="Genomic_DNA"/>
</dbReference>
<evidence type="ECO:0008006" key="3">
    <source>
        <dbReference type="Google" id="ProtNLM"/>
    </source>
</evidence>
<name>A0A1X1W1D5_MYCGS</name>
<proteinExistence type="predicted"/>
<dbReference type="Proteomes" id="UP000193738">
    <property type="component" value="Unassembled WGS sequence"/>
</dbReference>
<dbReference type="Pfam" id="PF06314">
    <property type="entry name" value="ADC"/>
    <property type="match status" value="1"/>
</dbReference>
<dbReference type="InterPro" id="IPR023375">
    <property type="entry name" value="ADC_dom_sf"/>
</dbReference>